<dbReference type="InterPro" id="IPR000843">
    <property type="entry name" value="HTH_LacI"/>
</dbReference>
<dbReference type="SUPFAM" id="SSF47413">
    <property type="entry name" value="lambda repressor-like DNA-binding domains"/>
    <property type="match status" value="1"/>
</dbReference>
<gene>
    <name evidence="5" type="ORF">VJ786_10830</name>
</gene>
<dbReference type="InterPro" id="IPR010982">
    <property type="entry name" value="Lambda_DNA-bd_dom_sf"/>
</dbReference>
<evidence type="ECO:0000313" key="5">
    <source>
        <dbReference type="EMBL" id="MEI5985396.1"/>
    </source>
</evidence>
<keyword evidence="6" id="KW-1185">Reference proteome</keyword>
<dbReference type="SUPFAM" id="SSF53822">
    <property type="entry name" value="Periplasmic binding protein-like I"/>
    <property type="match status" value="1"/>
</dbReference>
<dbReference type="PROSITE" id="PS50932">
    <property type="entry name" value="HTH_LACI_2"/>
    <property type="match status" value="1"/>
</dbReference>
<evidence type="ECO:0000256" key="2">
    <source>
        <dbReference type="ARBA" id="ARBA00023125"/>
    </source>
</evidence>
<dbReference type="Pfam" id="PF13407">
    <property type="entry name" value="Peripla_BP_4"/>
    <property type="match status" value="1"/>
</dbReference>
<dbReference type="Gene3D" id="1.10.260.40">
    <property type="entry name" value="lambda repressor-like DNA-binding domains"/>
    <property type="match status" value="1"/>
</dbReference>
<evidence type="ECO:0000259" key="4">
    <source>
        <dbReference type="PROSITE" id="PS50932"/>
    </source>
</evidence>
<sequence length="352" mass="40306">MSEKKNLQGVKEIAKLANVSIGTVDRVLHNRPGVAKATKERVLAILNEHNYSPNLIGRALSKRKLITLAVMVPKSSEESAFWDAPLKGIQRAVSELEIYQVKLELFLFDQNDRLSFIEKIEELKKAKVDGLVLAPTFLKESKQVCLYCDEENIPYNFINSNLEGCNNLAYYGPNLFQSGTLAARLISLLNKPNEEFLIVHVSKELEEDHHILIKEEGVRSFFKEHNIEQNMKHLIILGTDYSYVSNKLETYLKSSNPKSILVSNSRVSTIARFFEEKQISGIRLIGFDFLPENVEYLQKSTIDFLICHKPLEQGYQSIMSLFAQVNTQKTPPKINYSPLDVICKENYHYYQN</sequence>
<dbReference type="Gene3D" id="3.40.50.2300">
    <property type="match status" value="2"/>
</dbReference>
<dbReference type="PANTHER" id="PTHR30146:SF144">
    <property type="entry name" value="LACI-FAMILY TRANSCRIPTION REGULATOR"/>
    <property type="match status" value="1"/>
</dbReference>
<dbReference type="GO" id="GO:0003677">
    <property type="term" value="F:DNA binding"/>
    <property type="evidence" value="ECO:0007669"/>
    <property type="project" value="UniProtKB-KW"/>
</dbReference>
<reference evidence="5 6" key="1">
    <citation type="submission" date="2024-01" db="EMBL/GenBank/DDBJ databases">
        <title>Sphingobacterium tenebrionis sp. nov., a novel endophyte isolated from tenebrio molitor intestines.</title>
        <authorList>
            <person name="Zhang C."/>
        </authorList>
    </citation>
    <scope>NUCLEOTIDE SEQUENCE [LARGE SCALE GENOMIC DNA]</scope>
    <source>
        <strain evidence="5 6">PU5-4</strain>
    </source>
</reference>
<comment type="caution">
    <text evidence="5">The sequence shown here is derived from an EMBL/GenBank/DDBJ whole genome shotgun (WGS) entry which is preliminary data.</text>
</comment>
<dbReference type="InterPro" id="IPR028082">
    <property type="entry name" value="Peripla_BP_I"/>
</dbReference>
<evidence type="ECO:0000256" key="1">
    <source>
        <dbReference type="ARBA" id="ARBA00023015"/>
    </source>
</evidence>
<dbReference type="Proteomes" id="UP001363035">
    <property type="component" value="Unassembled WGS sequence"/>
</dbReference>
<dbReference type="Pfam" id="PF00356">
    <property type="entry name" value="LacI"/>
    <property type="match status" value="1"/>
</dbReference>
<name>A0ABU8I6P8_9SPHI</name>
<keyword evidence="1" id="KW-0805">Transcription regulation</keyword>
<dbReference type="CDD" id="cd01392">
    <property type="entry name" value="HTH_LacI"/>
    <property type="match status" value="1"/>
</dbReference>
<feature type="domain" description="HTH lacI-type" evidence="4">
    <location>
        <begin position="11"/>
        <end position="62"/>
    </location>
</feature>
<dbReference type="PROSITE" id="PS00356">
    <property type="entry name" value="HTH_LACI_1"/>
    <property type="match status" value="1"/>
</dbReference>
<organism evidence="5 6">
    <name type="scientific">Sphingobacterium tenebrionis</name>
    <dbReference type="NCBI Taxonomy" id="3111775"/>
    <lineage>
        <taxon>Bacteria</taxon>
        <taxon>Pseudomonadati</taxon>
        <taxon>Bacteroidota</taxon>
        <taxon>Sphingobacteriia</taxon>
        <taxon>Sphingobacteriales</taxon>
        <taxon>Sphingobacteriaceae</taxon>
        <taxon>Sphingobacterium</taxon>
    </lineage>
</organism>
<accession>A0ABU8I6P8</accession>
<keyword evidence="2 5" id="KW-0238">DNA-binding</keyword>
<dbReference type="InterPro" id="IPR025997">
    <property type="entry name" value="SBP_2_dom"/>
</dbReference>
<evidence type="ECO:0000313" key="6">
    <source>
        <dbReference type="Proteomes" id="UP001363035"/>
    </source>
</evidence>
<dbReference type="EMBL" id="JAYLLN010000025">
    <property type="protein sequence ID" value="MEI5985396.1"/>
    <property type="molecule type" value="Genomic_DNA"/>
</dbReference>
<protein>
    <submittedName>
        <fullName evidence="5">LacI family DNA-binding transcriptional regulator</fullName>
    </submittedName>
</protein>
<proteinExistence type="predicted"/>
<keyword evidence="3" id="KW-0804">Transcription</keyword>
<dbReference type="RefSeq" id="WP_134777940.1">
    <property type="nucleotide sequence ID" value="NZ_JAYLLN010000025.1"/>
</dbReference>
<evidence type="ECO:0000256" key="3">
    <source>
        <dbReference type="ARBA" id="ARBA00023163"/>
    </source>
</evidence>
<dbReference type="SMART" id="SM00354">
    <property type="entry name" value="HTH_LACI"/>
    <property type="match status" value="1"/>
</dbReference>
<dbReference type="PANTHER" id="PTHR30146">
    <property type="entry name" value="LACI-RELATED TRANSCRIPTIONAL REPRESSOR"/>
    <property type="match status" value="1"/>
</dbReference>